<dbReference type="GeneID" id="98001778"/>
<evidence type="ECO:0000256" key="2">
    <source>
        <dbReference type="SAM" id="Phobius"/>
    </source>
</evidence>
<name>B6GB43_9ACTN</name>
<dbReference type="EMBL" id="ABXJ01000069">
    <property type="protein sequence ID" value="EEA90537.1"/>
    <property type="molecule type" value="Genomic_DNA"/>
</dbReference>
<dbReference type="Proteomes" id="UP000003560">
    <property type="component" value="Unassembled WGS sequence"/>
</dbReference>
<dbReference type="OrthoDB" id="1909850at2"/>
<feature type="region of interest" description="Disordered" evidence="1">
    <location>
        <begin position="73"/>
        <end position="176"/>
    </location>
</feature>
<sequence length="431" mass="45938">MNELRMYVEHLFEGKVLTPENIELKEEIFGNLVARYEDLLSEGVPEAEALRRTKESITSVDDVLEGRDAEAMAGNAGNGAEGPGTNVSEAESVKASGGASVLRDPHAEDGSTCTSGSSECGHHQDAAEAVRPLDADEQVAGSVQDAADAGKGPHAHQTPGVPVPPTSNGDGAQDVGGAARTRKLWPWGCVGAVAFVIALGIIGALMFGATGLVDTWDDLDDSIEDVDVVPTPDSTDASKGESQSSNVDESRSHANDEIRVDEQGQVWIDGELGDELARDVVNAGYGDVAPYANTDLSDAKAVEALVGVLPMGEYASGIDVTKGVDVLSLAYRELPEALDGDSVDAALAYDVTALFCAMPFVNEIQITVTERDDPLDESYYVFSRDTVQNCYGVRLDDALINETGWTQLKEDSLYRRKFIAHMLDAAEREWD</sequence>
<dbReference type="AlphaFoldDB" id="B6GB43"/>
<evidence type="ECO:0000313" key="3">
    <source>
        <dbReference type="EMBL" id="EEA90537.1"/>
    </source>
</evidence>
<feature type="transmembrane region" description="Helical" evidence="2">
    <location>
        <begin position="184"/>
        <end position="207"/>
    </location>
</feature>
<evidence type="ECO:0000256" key="1">
    <source>
        <dbReference type="SAM" id="MobiDB-lite"/>
    </source>
</evidence>
<protein>
    <submittedName>
        <fullName evidence="3">Uncharacterized protein</fullName>
    </submittedName>
</protein>
<feature type="region of interest" description="Disordered" evidence="1">
    <location>
        <begin position="224"/>
        <end position="260"/>
    </location>
</feature>
<accession>B6GB43</accession>
<reference evidence="3 4" key="1">
    <citation type="submission" date="2008-10" db="EMBL/GenBank/DDBJ databases">
        <title>Draft genome sequence of Collinsella stercoris (DSM 13279).</title>
        <authorList>
            <person name="Sudarsanam P."/>
            <person name="Ley R."/>
            <person name="Guruge J."/>
            <person name="Turnbaugh P.J."/>
            <person name="Mahowald M."/>
            <person name="Liep D."/>
            <person name="Gordon J."/>
        </authorList>
    </citation>
    <scope>NUCLEOTIDE SEQUENCE [LARGE SCALE GENOMIC DNA]</scope>
    <source>
        <strain evidence="3 4">DSM 13279</strain>
    </source>
</reference>
<comment type="caution">
    <text evidence="3">The sequence shown here is derived from an EMBL/GenBank/DDBJ whole genome shotgun (WGS) entry which is preliminary data.</text>
</comment>
<feature type="compositionally biased region" description="Basic and acidic residues" evidence="1">
    <location>
        <begin position="248"/>
        <end position="260"/>
    </location>
</feature>
<keyword evidence="2" id="KW-1133">Transmembrane helix</keyword>
<feature type="compositionally biased region" description="Basic and acidic residues" evidence="1">
    <location>
        <begin position="120"/>
        <end position="134"/>
    </location>
</feature>
<keyword evidence="2" id="KW-0472">Membrane</keyword>
<keyword evidence="2" id="KW-0812">Transmembrane</keyword>
<keyword evidence="4" id="KW-1185">Reference proteome</keyword>
<gene>
    <name evidence="3" type="ORF">COLSTE_01301</name>
</gene>
<organism evidence="3 4">
    <name type="scientific">Collinsella stercoris DSM 13279</name>
    <dbReference type="NCBI Taxonomy" id="445975"/>
    <lineage>
        <taxon>Bacteria</taxon>
        <taxon>Bacillati</taxon>
        <taxon>Actinomycetota</taxon>
        <taxon>Coriobacteriia</taxon>
        <taxon>Coriobacteriales</taxon>
        <taxon>Coriobacteriaceae</taxon>
        <taxon>Collinsella</taxon>
    </lineage>
</organism>
<dbReference type="STRING" id="445975.COLSTE_01301"/>
<feature type="compositionally biased region" description="Low complexity" evidence="1">
    <location>
        <begin position="110"/>
        <end position="119"/>
    </location>
</feature>
<dbReference type="eggNOG" id="ENOG5031K02">
    <property type="taxonomic scope" value="Bacteria"/>
</dbReference>
<reference evidence="3 4" key="2">
    <citation type="submission" date="2008-10" db="EMBL/GenBank/DDBJ databases">
        <authorList>
            <person name="Fulton L."/>
            <person name="Clifton S."/>
            <person name="Fulton B."/>
            <person name="Xu J."/>
            <person name="Minx P."/>
            <person name="Pepin K.H."/>
            <person name="Johnson M."/>
            <person name="Thiruvilangam P."/>
            <person name="Bhonagiri V."/>
            <person name="Nash W.E."/>
            <person name="Mardis E.R."/>
            <person name="Wilson R.K."/>
        </authorList>
    </citation>
    <scope>NUCLEOTIDE SEQUENCE [LARGE SCALE GENOMIC DNA]</scope>
    <source>
        <strain evidence="3 4">DSM 13279</strain>
    </source>
</reference>
<dbReference type="HOGENOM" id="CLU_729029_0_0_11"/>
<proteinExistence type="predicted"/>
<evidence type="ECO:0000313" key="4">
    <source>
        <dbReference type="Proteomes" id="UP000003560"/>
    </source>
</evidence>
<dbReference type="RefSeq" id="WP_006720946.1">
    <property type="nucleotide sequence ID" value="NZ_CP085935.1"/>
</dbReference>